<dbReference type="AlphaFoldDB" id="A0A6A3D9B4"/>
<dbReference type="PANTHER" id="PTHR15710:SF132">
    <property type="entry name" value="E3 UBIQUITIN-PROTEIN LIGASE MPSR1"/>
    <property type="match status" value="1"/>
</dbReference>
<protein>
    <recommendedName>
        <fullName evidence="2">RING-type E3 ubiquitin transferase</fullName>
        <ecNumber evidence="2">2.3.2.27</ecNumber>
    </recommendedName>
</protein>
<evidence type="ECO:0000313" key="11">
    <source>
        <dbReference type="Proteomes" id="UP000436088"/>
    </source>
</evidence>
<keyword evidence="4" id="KW-0479">Metal-binding</keyword>
<evidence type="ECO:0000256" key="5">
    <source>
        <dbReference type="ARBA" id="ARBA00022771"/>
    </source>
</evidence>
<keyword evidence="10" id="KW-0687">Ribonucleoprotein</keyword>
<reference evidence="10" key="1">
    <citation type="submission" date="2019-09" db="EMBL/GenBank/DDBJ databases">
        <title>Draft genome information of white flower Hibiscus syriacus.</title>
        <authorList>
            <person name="Kim Y.-M."/>
        </authorList>
    </citation>
    <scope>NUCLEOTIDE SEQUENCE [LARGE SCALE GENOMIC DNA]</scope>
    <source>
        <strain evidence="10">YM2019G1</strain>
    </source>
</reference>
<evidence type="ECO:0000259" key="9">
    <source>
        <dbReference type="PROSITE" id="PS50089"/>
    </source>
</evidence>
<keyword evidence="10" id="KW-0689">Ribosomal protein</keyword>
<dbReference type="PROSITE" id="PS50089">
    <property type="entry name" value="ZF_RING_2"/>
    <property type="match status" value="1"/>
</dbReference>
<dbReference type="EC" id="2.3.2.27" evidence="2"/>
<evidence type="ECO:0000256" key="2">
    <source>
        <dbReference type="ARBA" id="ARBA00012483"/>
    </source>
</evidence>
<keyword evidence="7" id="KW-0862">Zinc</keyword>
<keyword evidence="3" id="KW-0808">Transferase</keyword>
<organism evidence="10 11">
    <name type="scientific">Hibiscus syriacus</name>
    <name type="common">Rose of Sharon</name>
    <dbReference type="NCBI Taxonomy" id="106335"/>
    <lineage>
        <taxon>Eukaryota</taxon>
        <taxon>Viridiplantae</taxon>
        <taxon>Streptophyta</taxon>
        <taxon>Embryophyta</taxon>
        <taxon>Tracheophyta</taxon>
        <taxon>Spermatophyta</taxon>
        <taxon>Magnoliopsida</taxon>
        <taxon>eudicotyledons</taxon>
        <taxon>Gunneridae</taxon>
        <taxon>Pentapetalae</taxon>
        <taxon>rosids</taxon>
        <taxon>malvids</taxon>
        <taxon>Malvales</taxon>
        <taxon>Malvaceae</taxon>
        <taxon>Malvoideae</taxon>
        <taxon>Hibiscus</taxon>
    </lineage>
</organism>
<comment type="catalytic activity">
    <reaction evidence="1">
        <text>S-ubiquitinyl-[E2 ubiquitin-conjugating enzyme]-L-cysteine + [acceptor protein]-L-lysine = [E2 ubiquitin-conjugating enzyme]-L-cysteine + N(6)-ubiquitinyl-[acceptor protein]-L-lysine.</text>
        <dbReference type="EC" id="2.3.2.27"/>
    </reaction>
</comment>
<dbReference type="InterPro" id="IPR011016">
    <property type="entry name" value="Znf_RING-CH"/>
</dbReference>
<keyword evidence="6" id="KW-0833">Ubl conjugation pathway</keyword>
<gene>
    <name evidence="10" type="ORF">F3Y22_tig00000329pilonHSYRG00096</name>
</gene>
<comment type="caution">
    <text evidence="10">The sequence shown here is derived from an EMBL/GenBank/DDBJ whole genome shotgun (WGS) entry which is preliminary data.</text>
</comment>
<dbReference type="Pfam" id="PF13639">
    <property type="entry name" value="zf-RING_2"/>
    <property type="match status" value="1"/>
</dbReference>
<evidence type="ECO:0000313" key="10">
    <source>
        <dbReference type="EMBL" id="KAE8735822.1"/>
    </source>
</evidence>
<dbReference type="SUPFAM" id="SSF57850">
    <property type="entry name" value="RING/U-box"/>
    <property type="match status" value="1"/>
</dbReference>
<dbReference type="InterPro" id="IPR001841">
    <property type="entry name" value="Znf_RING"/>
</dbReference>
<evidence type="ECO:0000256" key="4">
    <source>
        <dbReference type="ARBA" id="ARBA00022723"/>
    </source>
</evidence>
<dbReference type="SMART" id="SM00184">
    <property type="entry name" value="RING"/>
    <property type="match status" value="1"/>
</dbReference>
<dbReference type="EMBL" id="VEPZ02000031">
    <property type="protein sequence ID" value="KAE8735822.1"/>
    <property type="molecule type" value="Genomic_DNA"/>
</dbReference>
<dbReference type="InterPro" id="IPR013083">
    <property type="entry name" value="Znf_RING/FYVE/PHD"/>
</dbReference>
<proteinExistence type="predicted"/>
<dbReference type="GO" id="GO:0008270">
    <property type="term" value="F:zinc ion binding"/>
    <property type="evidence" value="ECO:0007669"/>
    <property type="project" value="UniProtKB-KW"/>
</dbReference>
<dbReference type="GO" id="GO:0005737">
    <property type="term" value="C:cytoplasm"/>
    <property type="evidence" value="ECO:0007669"/>
    <property type="project" value="TreeGrafter"/>
</dbReference>
<dbReference type="GO" id="GO:0005840">
    <property type="term" value="C:ribosome"/>
    <property type="evidence" value="ECO:0007669"/>
    <property type="project" value="UniProtKB-KW"/>
</dbReference>
<evidence type="ECO:0000256" key="6">
    <source>
        <dbReference type="ARBA" id="ARBA00022786"/>
    </source>
</evidence>
<evidence type="ECO:0000256" key="3">
    <source>
        <dbReference type="ARBA" id="ARBA00022679"/>
    </source>
</evidence>
<dbReference type="GO" id="GO:0016567">
    <property type="term" value="P:protein ubiquitination"/>
    <property type="evidence" value="ECO:0007669"/>
    <property type="project" value="TreeGrafter"/>
</dbReference>
<evidence type="ECO:0000256" key="8">
    <source>
        <dbReference type="PROSITE-ProRule" id="PRU00175"/>
    </source>
</evidence>
<evidence type="ECO:0000256" key="7">
    <source>
        <dbReference type="ARBA" id="ARBA00022833"/>
    </source>
</evidence>
<feature type="domain" description="RING-type" evidence="9">
    <location>
        <begin position="54"/>
        <end position="95"/>
    </location>
</feature>
<evidence type="ECO:0000256" key="1">
    <source>
        <dbReference type="ARBA" id="ARBA00000900"/>
    </source>
</evidence>
<dbReference type="FunFam" id="3.30.40.10:FF:000127">
    <property type="entry name" value="E3 ubiquitin-protein ligase RNF181"/>
    <property type="match status" value="1"/>
</dbReference>
<dbReference type="Proteomes" id="UP000436088">
    <property type="component" value="Unassembled WGS sequence"/>
</dbReference>
<keyword evidence="5 8" id="KW-0863">Zinc-finger</keyword>
<sequence>MADAPTGNRQHPRLVFFVFNLRAGDGSKLGPAPASRASIEAMPRIKVKESPGECSICLDEFQADEEDREMPCKHVFHSGCIEKWLQIHGSCPVCRYFMPSAETAESGGGAGGPEGLEGGENINGLEVFQSVLALAGLAIFMGVMGSGRVDDDVSFTRNNGGN</sequence>
<name>A0A6A3D9B4_HIBSY</name>
<dbReference type="PANTHER" id="PTHR15710">
    <property type="entry name" value="E3 UBIQUITIN-PROTEIN LIGASE PRAJA"/>
    <property type="match status" value="1"/>
</dbReference>
<dbReference type="SMART" id="SM00744">
    <property type="entry name" value="RINGv"/>
    <property type="match status" value="1"/>
</dbReference>
<keyword evidence="11" id="KW-1185">Reference proteome</keyword>
<accession>A0A6A3D9B4</accession>
<dbReference type="Gene3D" id="3.30.40.10">
    <property type="entry name" value="Zinc/RING finger domain, C3HC4 (zinc finger)"/>
    <property type="match status" value="1"/>
</dbReference>
<dbReference type="GO" id="GO:0061630">
    <property type="term" value="F:ubiquitin protein ligase activity"/>
    <property type="evidence" value="ECO:0007669"/>
    <property type="project" value="UniProtKB-EC"/>
</dbReference>